<dbReference type="AlphaFoldDB" id="A0AAE3NR57"/>
<evidence type="ECO:0000313" key="11">
    <source>
        <dbReference type="Proteomes" id="UP001220964"/>
    </source>
</evidence>
<evidence type="ECO:0000259" key="9">
    <source>
        <dbReference type="SMART" id="SM00563"/>
    </source>
</evidence>
<keyword evidence="3 8" id="KW-0812">Transmembrane</keyword>
<reference evidence="10" key="1">
    <citation type="submission" date="2023-03" db="EMBL/GenBank/DDBJ databases">
        <title>Multiphase analysis and comparison of six strains from genera Psychromarinibacter, Lutimaribacter, and Maritimibacter, including a novel species: Psychromarinibacter sediminicola sp. nov.</title>
        <authorList>
            <person name="Wang Y.-H."/>
            <person name="Ye M.-Q."/>
            <person name="Du Z.-J."/>
        </authorList>
    </citation>
    <scope>NUCLEOTIDE SEQUENCE</scope>
    <source>
        <strain evidence="10">C21-152</strain>
    </source>
</reference>
<dbReference type="InterPro" id="IPR002123">
    <property type="entry name" value="Plipid/glycerol_acylTrfase"/>
</dbReference>
<evidence type="ECO:0000256" key="2">
    <source>
        <dbReference type="ARBA" id="ARBA00022679"/>
    </source>
</evidence>
<dbReference type="GO" id="GO:0016020">
    <property type="term" value="C:membrane"/>
    <property type="evidence" value="ECO:0007669"/>
    <property type="project" value="UniProtKB-SubCell"/>
</dbReference>
<protein>
    <submittedName>
        <fullName evidence="10">Lysophospholipid acyltransferase family protein</fullName>
    </submittedName>
</protein>
<organism evidence="10 11">
    <name type="scientific">Psychromarinibacter sediminicola</name>
    <dbReference type="NCBI Taxonomy" id="3033385"/>
    <lineage>
        <taxon>Bacteria</taxon>
        <taxon>Pseudomonadati</taxon>
        <taxon>Pseudomonadota</taxon>
        <taxon>Alphaproteobacteria</taxon>
        <taxon>Rhodobacterales</taxon>
        <taxon>Paracoccaceae</taxon>
        <taxon>Psychromarinibacter</taxon>
    </lineage>
</organism>
<dbReference type="Pfam" id="PF01553">
    <property type="entry name" value="Acyltransferase"/>
    <property type="match status" value="1"/>
</dbReference>
<dbReference type="PANTHER" id="PTHR23063:SF54">
    <property type="entry name" value="LYSOPHOSPHOLIPID ACYLTRANSFERASE LPEAT1"/>
    <property type="match status" value="1"/>
</dbReference>
<evidence type="ECO:0000256" key="1">
    <source>
        <dbReference type="ARBA" id="ARBA00004370"/>
    </source>
</evidence>
<feature type="domain" description="Phospholipid/glycerol acyltransferase" evidence="9">
    <location>
        <begin position="90"/>
        <end position="205"/>
    </location>
</feature>
<dbReference type="CDD" id="cd07989">
    <property type="entry name" value="LPLAT_AGPAT-like"/>
    <property type="match status" value="1"/>
</dbReference>
<dbReference type="SMART" id="SM00563">
    <property type="entry name" value="PlsC"/>
    <property type="match status" value="1"/>
</dbReference>
<evidence type="ECO:0000256" key="4">
    <source>
        <dbReference type="ARBA" id="ARBA00022989"/>
    </source>
</evidence>
<dbReference type="Proteomes" id="UP001220964">
    <property type="component" value="Unassembled WGS sequence"/>
</dbReference>
<keyword evidence="4 8" id="KW-1133">Transmembrane helix</keyword>
<name>A0AAE3NR57_9RHOB</name>
<keyword evidence="6 8" id="KW-0472">Membrane</keyword>
<accession>A0AAE3NR57</accession>
<keyword evidence="2" id="KW-0808">Transferase</keyword>
<evidence type="ECO:0000256" key="8">
    <source>
        <dbReference type="SAM" id="Phobius"/>
    </source>
</evidence>
<feature type="transmembrane region" description="Helical" evidence="8">
    <location>
        <begin position="24"/>
        <end position="47"/>
    </location>
</feature>
<evidence type="ECO:0000313" key="10">
    <source>
        <dbReference type="EMBL" id="MDF0600536.1"/>
    </source>
</evidence>
<comment type="subcellular location">
    <subcellularLocation>
        <location evidence="1">Membrane</location>
    </subcellularLocation>
</comment>
<comment type="caution">
    <text evidence="10">The sequence shown here is derived from an EMBL/GenBank/DDBJ whole genome shotgun (WGS) entry which is preliminary data.</text>
</comment>
<keyword evidence="11" id="KW-1185">Reference proteome</keyword>
<proteinExistence type="predicted"/>
<dbReference type="PANTHER" id="PTHR23063">
    <property type="entry name" value="PHOSPHOLIPID ACYLTRANSFERASE"/>
    <property type="match status" value="1"/>
</dbReference>
<evidence type="ECO:0000256" key="6">
    <source>
        <dbReference type="ARBA" id="ARBA00023136"/>
    </source>
</evidence>
<dbReference type="GO" id="GO:0071618">
    <property type="term" value="F:lysophosphatidylethanolamine acyltransferase activity"/>
    <property type="evidence" value="ECO:0007669"/>
    <property type="project" value="TreeGrafter"/>
</dbReference>
<dbReference type="GO" id="GO:0006644">
    <property type="term" value="P:phospholipid metabolic process"/>
    <property type="evidence" value="ECO:0007669"/>
    <property type="project" value="TreeGrafter"/>
</dbReference>
<sequence length="274" mass="29939">MSVTWHSKDLPAAKRITAAGWLRVAFRGSILACMILTGLIFLLLIRVPERPLHRLSRPWSPHVVRLFSRLVFVVLGMRYRVVGQPMAGPGAMVSNHASWLDIFVLNARACVTFVSKAEVARWPGIGFLARITGTLFIHRAGRQAGEQRGLLEDHLRAGHRLVFFPEGTSTDGLRVLPFKSTLFAALFTSGLPHDTAVQPVTVRYIAPAGEDPRFYGWWGDMGFGAHLLKLLAQAPQGGVEVTYHAAIPVSGVADRKALARASEAAVRGGRGPRP</sequence>
<gene>
    <name evidence="10" type="ORF">P1J78_07325</name>
</gene>
<evidence type="ECO:0000256" key="7">
    <source>
        <dbReference type="ARBA" id="ARBA00023315"/>
    </source>
</evidence>
<dbReference type="SUPFAM" id="SSF69593">
    <property type="entry name" value="Glycerol-3-phosphate (1)-acyltransferase"/>
    <property type="match status" value="1"/>
</dbReference>
<dbReference type="EMBL" id="JARGYC010000014">
    <property type="protein sequence ID" value="MDF0600536.1"/>
    <property type="molecule type" value="Genomic_DNA"/>
</dbReference>
<evidence type="ECO:0000256" key="3">
    <source>
        <dbReference type="ARBA" id="ARBA00022692"/>
    </source>
</evidence>
<evidence type="ECO:0000256" key="5">
    <source>
        <dbReference type="ARBA" id="ARBA00023098"/>
    </source>
</evidence>
<keyword evidence="5" id="KW-0443">Lipid metabolism</keyword>
<dbReference type="RefSeq" id="WP_275566677.1">
    <property type="nucleotide sequence ID" value="NZ_JARGYC010000014.1"/>
</dbReference>
<keyword evidence="7 10" id="KW-0012">Acyltransferase</keyword>